<evidence type="ECO:0000256" key="3">
    <source>
        <dbReference type="ARBA" id="ARBA00022741"/>
    </source>
</evidence>
<dbReference type="Pfam" id="PF00176">
    <property type="entry name" value="SNF2-rel_dom"/>
    <property type="match status" value="1"/>
</dbReference>
<dbReference type="EMBL" id="MU854338">
    <property type="protein sequence ID" value="KAK4042658.1"/>
    <property type="molecule type" value="Genomic_DNA"/>
</dbReference>
<keyword evidence="5" id="KW-0067">ATP-binding</keyword>
<dbReference type="GO" id="GO:0005524">
    <property type="term" value="F:ATP binding"/>
    <property type="evidence" value="ECO:0007669"/>
    <property type="project" value="UniProtKB-KW"/>
</dbReference>
<accession>A0AAN6PMK9</accession>
<dbReference type="GO" id="GO:0008094">
    <property type="term" value="F:ATP-dependent activity, acting on DNA"/>
    <property type="evidence" value="ECO:0007669"/>
    <property type="project" value="TreeGrafter"/>
</dbReference>
<keyword evidence="3" id="KW-0547">Nucleotide-binding</keyword>
<keyword evidence="6" id="KW-0863">Zinc-finger</keyword>
<dbReference type="GO" id="GO:0032259">
    <property type="term" value="P:methylation"/>
    <property type="evidence" value="ECO:0007669"/>
    <property type="project" value="UniProtKB-KW"/>
</dbReference>
<dbReference type="SUPFAM" id="SSF52540">
    <property type="entry name" value="P-loop containing nucleoside triphosphate hydrolases"/>
    <property type="match status" value="2"/>
</dbReference>
<dbReference type="CDD" id="cd18793">
    <property type="entry name" value="SF2_C_SNF"/>
    <property type="match status" value="1"/>
</dbReference>
<dbReference type="GO" id="GO:0006281">
    <property type="term" value="P:DNA repair"/>
    <property type="evidence" value="ECO:0007669"/>
    <property type="project" value="TreeGrafter"/>
</dbReference>
<dbReference type="SUPFAM" id="SSF53335">
    <property type="entry name" value="S-adenosyl-L-methionine-dependent methyltransferases"/>
    <property type="match status" value="1"/>
</dbReference>
<keyword evidence="10" id="KW-1185">Reference proteome</keyword>
<dbReference type="SMART" id="SM00487">
    <property type="entry name" value="DEXDc"/>
    <property type="match status" value="1"/>
</dbReference>
<evidence type="ECO:0000256" key="7">
    <source>
        <dbReference type="SAM" id="MobiDB-lite"/>
    </source>
</evidence>
<dbReference type="GO" id="GO:0016787">
    <property type="term" value="F:hydrolase activity"/>
    <property type="evidence" value="ECO:0007669"/>
    <property type="project" value="UniProtKB-KW"/>
</dbReference>
<dbReference type="InterPro" id="IPR000330">
    <property type="entry name" value="SNF2_N"/>
</dbReference>
<protein>
    <recommendedName>
        <fullName evidence="8">RING-type domain-containing protein</fullName>
    </recommendedName>
</protein>
<evidence type="ECO:0000313" key="9">
    <source>
        <dbReference type="EMBL" id="KAK4042658.1"/>
    </source>
</evidence>
<feature type="domain" description="RING-type" evidence="8">
    <location>
        <begin position="2078"/>
        <end position="2115"/>
    </location>
</feature>
<evidence type="ECO:0000259" key="8">
    <source>
        <dbReference type="PROSITE" id="PS50089"/>
    </source>
</evidence>
<dbReference type="InterPro" id="IPR014001">
    <property type="entry name" value="Helicase_ATP-bd"/>
</dbReference>
<name>A0AAN6PMK9_9PEZI</name>
<dbReference type="GO" id="GO:0008168">
    <property type="term" value="F:methyltransferase activity"/>
    <property type="evidence" value="ECO:0007669"/>
    <property type="project" value="UniProtKB-KW"/>
</dbReference>
<evidence type="ECO:0000256" key="5">
    <source>
        <dbReference type="ARBA" id="ARBA00022840"/>
    </source>
</evidence>
<evidence type="ECO:0000256" key="6">
    <source>
        <dbReference type="PROSITE-ProRule" id="PRU00175"/>
    </source>
</evidence>
<feature type="region of interest" description="Disordered" evidence="7">
    <location>
        <begin position="139"/>
        <end position="168"/>
    </location>
</feature>
<dbReference type="InterPro" id="IPR049730">
    <property type="entry name" value="SNF2/RAD54-like_C"/>
</dbReference>
<evidence type="ECO:0000313" key="10">
    <source>
        <dbReference type="Proteomes" id="UP001303115"/>
    </source>
</evidence>
<dbReference type="InterPro" id="IPR029063">
    <property type="entry name" value="SAM-dependent_MTases_sf"/>
</dbReference>
<dbReference type="GO" id="GO:0005634">
    <property type="term" value="C:nucleus"/>
    <property type="evidence" value="ECO:0007669"/>
    <property type="project" value="TreeGrafter"/>
</dbReference>
<dbReference type="Gene3D" id="3.40.50.300">
    <property type="entry name" value="P-loop containing nucleotide triphosphate hydrolases"/>
    <property type="match status" value="2"/>
</dbReference>
<dbReference type="PROSITE" id="PS50089">
    <property type="entry name" value="ZF_RING_2"/>
    <property type="match status" value="1"/>
</dbReference>
<keyword evidence="6" id="KW-0862">Zinc</keyword>
<keyword evidence="6" id="KW-0479">Metal-binding</keyword>
<dbReference type="InterPro" id="IPR050628">
    <property type="entry name" value="SNF2_RAD54_helicase_TF"/>
</dbReference>
<dbReference type="GO" id="GO:0008270">
    <property type="term" value="F:zinc ion binding"/>
    <property type="evidence" value="ECO:0007669"/>
    <property type="project" value="UniProtKB-KW"/>
</dbReference>
<evidence type="ECO:0000256" key="4">
    <source>
        <dbReference type="ARBA" id="ARBA00022801"/>
    </source>
</evidence>
<organism evidence="9 10">
    <name type="scientific">Parachaetomium inaequale</name>
    <dbReference type="NCBI Taxonomy" id="2588326"/>
    <lineage>
        <taxon>Eukaryota</taxon>
        <taxon>Fungi</taxon>
        <taxon>Dikarya</taxon>
        <taxon>Ascomycota</taxon>
        <taxon>Pezizomycotina</taxon>
        <taxon>Sordariomycetes</taxon>
        <taxon>Sordariomycetidae</taxon>
        <taxon>Sordariales</taxon>
        <taxon>Chaetomiaceae</taxon>
        <taxon>Parachaetomium</taxon>
    </lineage>
</organism>
<sequence length="2309" mass="256625">MFEDMVARLDPIALKESPITLNVATLCSGTEAPIFGLNLIQDALEANGYGAGFEFEHLFSCEIEPFKQGFIRRNLPPGTLIFRDVVELASAAGSAGKATTAGGSKAAIPAQKLDILFAGCSCVDYSNLNQSKPSGCVPTLDRHLKQNPKETTGGAAKKRAGKAHDQESTPVKLDEAFVEALDRGLEELHDLPSGGESTRTFFAAIKLITVSRPKLIILENVYNAPWDMYTDQIFPKICYVARMARLDSKDFYLPQTRQRGYLVAADATNIGVERATAIVDEWAVQILRYKRPPSAPITAFLRPVDDPATIQARADMESKSSYSSEWALCSLRHADARQKRNIHRDDNPFSKKAMRNGRLISTTYPSHAWLGFWNAQVPRIIDLIDIAFAALHQEGVDGRYKTGMIDVSQNVDRNEFFVGGRSRMRNHLGIVGCITPTGMPIITDLMRPVTGTETLALQGLPVDKLVISTETQAQLRDLAGNAMTVTVVGTVTLVLLLAASKTETNPRMLNRILSAQPKRDLYYLGTSEDKSLELCRITAHIASDLEPLDKLAKSMVRLCYCPTPANEIVVCNDCGVTACPACRGNPKHCFGRRKPAGHRLSAEQGKLHLRDKLPHAFRLPVPGSVVDHGLGGRVKEDLYRSVVCDILKSEPVYYYDEIKVTEAVTVCYKAANSIARLVLSTDTDSRWYIYIAPWHPRRTELSRTFDLDQPIARGQLPSRDLGTPRWSVWAPGRIDLDLRFSNTHGDGLHADSLSFARGHDAASDVSLHEWKRSVEAKVCGTYAHLPDCGTAGNLLHVNKSSATHPSRVFLMWESARLRNPDDDHFVWTSAVRRMEPHEYREILLHAQPTPSWEIDYGVQKSMRVFWPGYWSSPPEYPDPSAATRAALLGNLVQLHWGSAATIQQASCHTDGQAPATHMPPLATMTATFRGWPGSTAQLSKMDARRIDGKFYIIPATGCEAFLRTFAFVSSELRRSTTPEALDSVPHLTGEWVQVTRCRDCSVTPPEITVYTKKDERKSSGEELKLTKAIIEDPDKAAMFERKYQDLPRALAIAARLWPYVDGTMVMDLRLMLQPKTLASRALAYLLQAHPTAARGCVAVDSGAETSFTVVLNYAPAPVTGFAPFAGSVLPCGEKNTAGIDLASECSLPDADPPRFRRTVGKERRKTLVQHTLRPSQTEAVNWMLQRERAPLDFVKSEIEEEVVSPLNLRVVGKAEWTNPFPYSARGGVVAHEIGYGKTVVTLGLIDCMRKFDKNESIVEREDKVDGAWAKELPHPFELSGEGHLPYPKLKAESFFCHLSATLVVVPKHITDQWENEAAKFLGLTKPQLLVIKTTSSFYGQRSLEELGNAEIIIVSSAVFGAAFLDRLQIVAGRGSDYPKGLSGRTLEAWYRGALRNQRILTAYYLAGHAANTPRKELMETITGRLLPGLIEKQQADIDALVEKQVAEIDRKYYKKTANKAGKTGKSAGDAGPGAEQSNAGPKNKQGGDVKDEGKGPWAISWLHNCSFARIIWDECSYDDDDNIHLFVANAVANAKWLLSGTPKLFGLEQVCKMAAAFGVHVARPEPRMMPGLPAVTKGPELNPMSKSEQFHVFSSRVKSAALAHERHSHAHTFVAAYFRANALDAEVDIEFQERVLPISMETSDSVRYHLLSQEILDAGYDYTALPAHARDEVALKGIDLAGKDGSAAAKMLLGLLACGLGRNGSSIDALTKALETRRELLSDQMKFLWDKTMWLWHWIRELKPQDIPDSKLSAPVQDTLRRVESMCGNMHKALLGDGNFEEFGGMEMFQHEAAAITGLKPVDVLPDIDSIRAKWGGCFQAEWAEDYSRDKALHIWLDFFEVETSTLDHLTKKQLCLLAKDVCWLKYKIDPNAAPFHGNPFDVRFLGTALAPGHQTGLRTPLANIEGVATGDIYFLEHLNTAEIKKFIQKCVRMKPETPTWQTAKADFKLPPFKNQTVKGFLQTRLTELNLKFSSSHSTDTLKEMLWRHEEKLAVCEHYRDGRAPPDRHQDLEVAISRGGPWEKQIESANEELKRTMVHLAKTVEDWRATSLEANFVPEYALLANAPDKHRHVRDKLCGSCRGPLRSAPTSFLVVACGHLLCGSCKSAADFYCPVKDCRAFIHKRPVLQCSQVPLPHSGTEPRAKAEHVARLINEFPKGEFVVVFAQYRLMIDALARAFTAAGLEHLNLATVKDDDIARQLEDFKMGKAGQILLLDMDSETSAGSNLTIATRVVFANPYVHHDQEHQTRTVRQAKGRCIRTGQTKKVRVYHLMVPGTIEEETLRQFGRDSPAVQAFFDSYRHNPWWMDE</sequence>
<keyword evidence="1" id="KW-0489">Methyltransferase</keyword>
<comment type="caution">
    <text evidence="9">The sequence shown here is derived from an EMBL/GenBank/DDBJ whole genome shotgun (WGS) entry which is preliminary data.</text>
</comment>
<dbReference type="Gene3D" id="3.40.50.150">
    <property type="entry name" value="Vaccinia Virus protein VP39"/>
    <property type="match status" value="1"/>
</dbReference>
<dbReference type="PANTHER" id="PTHR45626">
    <property type="entry name" value="TRANSCRIPTION TERMINATION FACTOR 2-RELATED"/>
    <property type="match status" value="1"/>
</dbReference>
<gene>
    <name evidence="9" type="ORF">C8A01DRAFT_13781</name>
</gene>
<dbReference type="Proteomes" id="UP001303115">
    <property type="component" value="Unassembled WGS sequence"/>
</dbReference>
<keyword evidence="2" id="KW-0808">Transferase</keyword>
<dbReference type="InterPro" id="IPR001525">
    <property type="entry name" value="C5_MeTfrase"/>
</dbReference>
<dbReference type="Pfam" id="PF00145">
    <property type="entry name" value="DNA_methylase"/>
    <property type="match status" value="1"/>
</dbReference>
<dbReference type="InterPro" id="IPR027417">
    <property type="entry name" value="P-loop_NTPase"/>
</dbReference>
<evidence type="ECO:0000256" key="1">
    <source>
        <dbReference type="ARBA" id="ARBA00022603"/>
    </source>
</evidence>
<dbReference type="PANTHER" id="PTHR45626:SF26">
    <property type="entry name" value="FAMILY HELICASE, PUTATIVE (AFU_ORTHOLOGUE AFUA_2G09120)-RELATED"/>
    <property type="match status" value="1"/>
</dbReference>
<dbReference type="InterPro" id="IPR001841">
    <property type="entry name" value="Znf_RING"/>
</dbReference>
<feature type="region of interest" description="Disordered" evidence="7">
    <location>
        <begin position="1460"/>
        <end position="1491"/>
    </location>
</feature>
<reference evidence="10" key="1">
    <citation type="journal article" date="2023" name="Mol. Phylogenet. Evol.">
        <title>Genome-scale phylogeny and comparative genomics of the fungal order Sordariales.</title>
        <authorList>
            <person name="Hensen N."/>
            <person name="Bonometti L."/>
            <person name="Westerberg I."/>
            <person name="Brannstrom I.O."/>
            <person name="Guillou S."/>
            <person name="Cros-Aarteil S."/>
            <person name="Calhoun S."/>
            <person name="Haridas S."/>
            <person name="Kuo A."/>
            <person name="Mondo S."/>
            <person name="Pangilinan J."/>
            <person name="Riley R."/>
            <person name="LaButti K."/>
            <person name="Andreopoulos B."/>
            <person name="Lipzen A."/>
            <person name="Chen C."/>
            <person name="Yan M."/>
            <person name="Daum C."/>
            <person name="Ng V."/>
            <person name="Clum A."/>
            <person name="Steindorff A."/>
            <person name="Ohm R.A."/>
            <person name="Martin F."/>
            <person name="Silar P."/>
            <person name="Natvig D.O."/>
            <person name="Lalanne C."/>
            <person name="Gautier V."/>
            <person name="Ament-Velasquez S.L."/>
            <person name="Kruys A."/>
            <person name="Hutchinson M.I."/>
            <person name="Powell A.J."/>
            <person name="Barry K."/>
            <person name="Miller A.N."/>
            <person name="Grigoriev I.V."/>
            <person name="Debuchy R."/>
            <person name="Gladieux P."/>
            <person name="Hiltunen Thoren M."/>
            <person name="Johannesson H."/>
        </authorList>
    </citation>
    <scope>NUCLEOTIDE SEQUENCE [LARGE SCALE GENOMIC DNA]</scope>
    <source>
        <strain evidence="10">CBS 284.82</strain>
    </source>
</reference>
<proteinExistence type="predicted"/>
<keyword evidence="4" id="KW-0378">Hydrolase</keyword>
<evidence type="ECO:0000256" key="2">
    <source>
        <dbReference type="ARBA" id="ARBA00022679"/>
    </source>
</evidence>